<evidence type="ECO:0000313" key="2">
    <source>
        <dbReference type="Proteomes" id="UP000008207"/>
    </source>
</evidence>
<dbReference type="KEGG" id="mno:Mnod_0568"/>
<organism evidence="1 2">
    <name type="scientific">Methylobacterium nodulans (strain LMG 21967 / CNCM I-2342 / ORS 2060)</name>
    <dbReference type="NCBI Taxonomy" id="460265"/>
    <lineage>
        <taxon>Bacteria</taxon>
        <taxon>Pseudomonadati</taxon>
        <taxon>Pseudomonadota</taxon>
        <taxon>Alphaproteobacteria</taxon>
        <taxon>Hyphomicrobiales</taxon>
        <taxon>Methylobacteriaceae</taxon>
        <taxon>Methylobacterium</taxon>
    </lineage>
</organism>
<reference evidence="1 2" key="1">
    <citation type="submission" date="2009-01" db="EMBL/GenBank/DDBJ databases">
        <title>Complete sequence of chromosome of Methylobacterium nodulans ORS 2060.</title>
        <authorList>
            <consortium name="US DOE Joint Genome Institute"/>
            <person name="Lucas S."/>
            <person name="Copeland A."/>
            <person name="Lapidus A."/>
            <person name="Glavina del Rio T."/>
            <person name="Dalin E."/>
            <person name="Tice H."/>
            <person name="Bruce D."/>
            <person name="Goodwin L."/>
            <person name="Pitluck S."/>
            <person name="Sims D."/>
            <person name="Brettin T."/>
            <person name="Detter J.C."/>
            <person name="Han C."/>
            <person name="Larimer F."/>
            <person name="Land M."/>
            <person name="Hauser L."/>
            <person name="Kyrpides N."/>
            <person name="Ivanova N."/>
            <person name="Marx C.J."/>
            <person name="Richardson P."/>
        </authorList>
    </citation>
    <scope>NUCLEOTIDE SEQUENCE [LARGE SCALE GENOMIC DNA]</scope>
    <source>
        <strain evidence="2">LMG 21967 / CNCM I-2342 / ORS 2060</strain>
    </source>
</reference>
<sequence>MRNLSRAVWLAAAVAVLAAPAVSLDLRRYINSGGEPPLTGAYALGPGELVINSTDKKLFFRATDNTLGVATLLNASVAGKKAVEQGDAGDLVVTPSGSGSAQAVKDLFSAVPVISGGAVSLLNGPTLGTWQAGKFTVTPDRLQASAATRASNPYAGPYPSWVQGIGLGNGPYSGFYDIKPLATATLYAPDGSVALTNRHTYGSLNTSGTLTVSANVDRPGCVAGFTHPGQASAYDELGAYALCTQIDSVPLMAAVAGTFTATTFVPTTPITLSDTVYLGVGMWIRTNDTPARYNGQIESWTTNGNGQVTSITVSQWTQRGGSAGTPAGTMAFINPQDKLWNRLETTFLNAIKVTGTTVSDSKTVSVSSTDGLYPGGQLVAGPGIQPNTVITDVNYTGNTITLEKAATASGTVTLVISAGTEFGKGVGVEGDIFNAGPPFIPTEISGGTGNVTASSRTITGVTNISVWRSGIMVYGVGIPAGNLVTAVDTANSTLTLKYPATASGTGVALKAKHQLDEGGTFADCVGVTNNINTCYLNRGSVSYGFVSMGAGEASFLVQPDLFAGIPKYGYQVNGTYNGMPSIAAFAVTSDGTTLWKVDGAGNETVQSVTAQSVTAAGAVSGASLAATGAVSGASASIAGAVSAGSVSATGALSGASADVTGTYKVGGTTVLDNAAWTAYVPTVSCVTTGSLTVGTVTARYKRIGKTVSVTVKAQLTANTCADGINVTVPVPVAADAPLYGRDIGTGVLLAGLAAAGGGVAFVHRYDGGAPSAGGVLFSLTYETP</sequence>
<gene>
    <name evidence="1" type="ordered locus">Mnod_0568</name>
</gene>
<dbReference type="HOGENOM" id="CLU_422629_0_0_5"/>
<evidence type="ECO:0000313" key="1">
    <source>
        <dbReference type="EMBL" id="ACL55605.1"/>
    </source>
</evidence>
<dbReference type="AlphaFoldDB" id="B8IDN3"/>
<dbReference type="EMBL" id="CP001349">
    <property type="protein sequence ID" value="ACL55605.1"/>
    <property type="molecule type" value="Genomic_DNA"/>
</dbReference>
<keyword evidence="2" id="KW-1185">Reference proteome</keyword>
<dbReference type="STRING" id="460265.Mnod_0568"/>
<dbReference type="eggNOG" id="ENOG50311Y8">
    <property type="taxonomic scope" value="Bacteria"/>
</dbReference>
<accession>B8IDN3</accession>
<name>B8IDN3_METNO</name>
<dbReference type="RefSeq" id="WP_015927315.1">
    <property type="nucleotide sequence ID" value="NC_011894.1"/>
</dbReference>
<dbReference type="Proteomes" id="UP000008207">
    <property type="component" value="Chromosome"/>
</dbReference>
<dbReference type="OrthoDB" id="7977168at2"/>
<proteinExistence type="predicted"/>
<protein>
    <submittedName>
        <fullName evidence="1">Uncharacterized protein</fullName>
    </submittedName>
</protein>